<gene>
    <name evidence="2" type="ORF">NDU88_004258</name>
</gene>
<name>A0AAV7NKK0_PLEWA</name>
<comment type="caution">
    <text evidence="2">The sequence shown here is derived from an EMBL/GenBank/DDBJ whole genome shotgun (WGS) entry which is preliminary data.</text>
</comment>
<feature type="compositionally biased region" description="Basic residues" evidence="1">
    <location>
        <begin position="51"/>
        <end position="66"/>
    </location>
</feature>
<feature type="compositionally biased region" description="Low complexity" evidence="1">
    <location>
        <begin position="70"/>
        <end position="80"/>
    </location>
</feature>
<reference evidence="2" key="1">
    <citation type="journal article" date="2022" name="bioRxiv">
        <title>Sequencing and chromosome-scale assembly of the giantPleurodeles waltlgenome.</title>
        <authorList>
            <person name="Brown T."/>
            <person name="Elewa A."/>
            <person name="Iarovenko S."/>
            <person name="Subramanian E."/>
            <person name="Araus A.J."/>
            <person name="Petzold A."/>
            <person name="Susuki M."/>
            <person name="Suzuki K.-i.T."/>
            <person name="Hayashi T."/>
            <person name="Toyoda A."/>
            <person name="Oliveira C."/>
            <person name="Osipova E."/>
            <person name="Leigh N.D."/>
            <person name="Simon A."/>
            <person name="Yun M.H."/>
        </authorList>
    </citation>
    <scope>NUCLEOTIDE SEQUENCE</scope>
    <source>
        <strain evidence="2">20211129_DDA</strain>
        <tissue evidence="2">Liver</tissue>
    </source>
</reference>
<feature type="region of interest" description="Disordered" evidence="1">
    <location>
        <begin position="1"/>
        <end position="162"/>
    </location>
</feature>
<proteinExistence type="predicted"/>
<dbReference type="EMBL" id="JANPWB010000012">
    <property type="protein sequence ID" value="KAJ1116039.1"/>
    <property type="molecule type" value="Genomic_DNA"/>
</dbReference>
<sequence length="162" mass="17609">MHQLPHRPHINAPAGLTKLPTRSRSSRTSGCRPDRPKRLPLGPSPPIKGERQKKRRERGRSPRHSPARPPAAVEAGAAETRAQRVPNQGPPRRATQARAVPGTKLAPPCGPQPPRTFPCSTWERLGGGRTICKKKSTDGVPRQTEPHSVAAILRDGQTTPQV</sequence>
<evidence type="ECO:0000313" key="3">
    <source>
        <dbReference type="Proteomes" id="UP001066276"/>
    </source>
</evidence>
<keyword evidence="3" id="KW-1185">Reference proteome</keyword>
<protein>
    <submittedName>
        <fullName evidence="2">Uncharacterized protein</fullName>
    </submittedName>
</protein>
<accession>A0AAV7NKK0</accession>
<evidence type="ECO:0000256" key="1">
    <source>
        <dbReference type="SAM" id="MobiDB-lite"/>
    </source>
</evidence>
<organism evidence="2 3">
    <name type="scientific">Pleurodeles waltl</name>
    <name type="common">Iberian ribbed newt</name>
    <dbReference type="NCBI Taxonomy" id="8319"/>
    <lineage>
        <taxon>Eukaryota</taxon>
        <taxon>Metazoa</taxon>
        <taxon>Chordata</taxon>
        <taxon>Craniata</taxon>
        <taxon>Vertebrata</taxon>
        <taxon>Euteleostomi</taxon>
        <taxon>Amphibia</taxon>
        <taxon>Batrachia</taxon>
        <taxon>Caudata</taxon>
        <taxon>Salamandroidea</taxon>
        <taxon>Salamandridae</taxon>
        <taxon>Pleurodelinae</taxon>
        <taxon>Pleurodeles</taxon>
    </lineage>
</organism>
<evidence type="ECO:0000313" key="2">
    <source>
        <dbReference type="EMBL" id="KAJ1116039.1"/>
    </source>
</evidence>
<dbReference type="Proteomes" id="UP001066276">
    <property type="component" value="Chromosome 8"/>
</dbReference>
<dbReference type="AlphaFoldDB" id="A0AAV7NKK0"/>